<comment type="subcellular location">
    <subcellularLocation>
        <location evidence="1 7">Cell membrane</location>
        <topology evidence="1 7">Multi-pass membrane protein</topology>
    </subcellularLocation>
</comment>
<dbReference type="PROSITE" id="PS50928">
    <property type="entry name" value="ABC_TM1"/>
    <property type="match status" value="1"/>
</dbReference>
<gene>
    <name evidence="10" type="ORF">DY023_16345</name>
</gene>
<feature type="transmembrane region" description="Helical" evidence="7">
    <location>
        <begin position="282"/>
        <end position="301"/>
    </location>
</feature>
<evidence type="ECO:0000256" key="1">
    <source>
        <dbReference type="ARBA" id="ARBA00004651"/>
    </source>
</evidence>
<feature type="region of interest" description="Disordered" evidence="8">
    <location>
        <begin position="1"/>
        <end position="36"/>
    </location>
</feature>
<feature type="transmembrane region" description="Helical" evidence="7">
    <location>
        <begin position="53"/>
        <end position="71"/>
    </location>
</feature>
<keyword evidence="11" id="KW-1185">Reference proteome</keyword>
<keyword evidence="3" id="KW-1003">Cell membrane</keyword>
<evidence type="ECO:0000256" key="6">
    <source>
        <dbReference type="ARBA" id="ARBA00023136"/>
    </source>
</evidence>
<dbReference type="Proteomes" id="UP000262172">
    <property type="component" value="Unassembled WGS sequence"/>
</dbReference>
<dbReference type="SUPFAM" id="SSF161098">
    <property type="entry name" value="MetI-like"/>
    <property type="match status" value="1"/>
</dbReference>
<proteinExistence type="inferred from homology"/>
<dbReference type="AlphaFoldDB" id="A0A371NPN5"/>
<name>A0A371NPN5_9MICO</name>
<evidence type="ECO:0000256" key="8">
    <source>
        <dbReference type="SAM" id="MobiDB-lite"/>
    </source>
</evidence>
<evidence type="ECO:0000256" key="4">
    <source>
        <dbReference type="ARBA" id="ARBA00022692"/>
    </source>
</evidence>
<protein>
    <submittedName>
        <fullName evidence="10">Carbohydrate ABC transporter permease</fullName>
    </submittedName>
</protein>
<evidence type="ECO:0000313" key="10">
    <source>
        <dbReference type="EMBL" id="REJ04151.1"/>
    </source>
</evidence>
<feature type="transmembrane region" description="Helical" evidence="7">
    <location>
        <begin position="181"/>
        <end position="205"/>
    </location>
</feature>
<feature type="transmembrane region" description="Helical" evidence="7">
    <location>
        <begin position="226"/>
        <end position="247"/>
    </location>
</feature>
<evidence type="ECO:0000259" key="9">
    <source>
        <dbReference type="PROSITE" id="PS50928"/>
    </source>
</evidence>
<feature type="transmembrane region" description="Helical" evidence="7">
    <location>
        <begin position="147"/>
        <end position="169"/>
    </location>
</feature>
<evidence type="ECO:0000256" key="2">
    <source>
        <dbReference type="ARBA" id="ARBA00022448"/>
    </source>
</evidence>
<dbReference type="InterPro" id="IPR035906">
    <property type="entry name" value="MetI-like_sf"/>
</dbReference>
<evidence type="ECO:0000256" key="5">
    <source>
        <dbReference type="ARBA" id="ARBA00022989"/>
    </source>
</evidence>
<dbReference type="InterPro" id="IPR000515">
    <property type="entry name" value="MetI-like"/>
</dbReference>
<comment type="caution">
    <text evidence="10">The sequence shown here is derived from an EMBL/GenBank/DDBJ whole genome shotgun (WGS) entry which is preliminary data.</text>
</comment>
<sequence>MGSRENAALLEQTENAVRKGRAPREPRHREKPYRTKGSADILKPSLGGLIGKYALLLAIFVIMVFPFVWQLSTSFKGNAEDIYSFPPSLIPSAPNWDNYAEVFRTIPVLDYARNSLLIGVGTVITNVIFATLGGYALGCLKFRGKGIVMAIFFSTLLLPGEVTLTSQYLTVKSLGLANTLWGVFLPGAIAAINVLLMAAACRMIPADTLDAATIDGANTLQRLRHIVWPNIRGMVSVVALFAFIGSWDEFLWPLVVLSDPANYTLTVGMDYLNSTFGQNPRVIAAGTMIALVPIIILFAVLQKQFFKGVEEGSVKG</sequence>
<keyword evidence="2 7" id="KW-0813">Transport</keyword>
<keyword evidence="5 7" id="KW-1133">Transmembrane helix</keyword>
<feature type="transmembrane region" description="Helical" evidence="7">
    <location>
        <begin position="116"/>
        <end position="140"/>
    </location>
</feature>
<dbReference type="GO" id="GO:0055085">
    <property type="term" value="P:transmembrane transport"/>
    <property type="evidence" value="ECO:0007669"/>
    <property type="project" value="InterPro"/>
</dbReference>
<feature type="domain" description="ABC transmembrane type-1" evidence="9">
    <location>
        <begin position="112"/>
        <end position="301"/>
    </location>
</feature>
<accession>A0A371NPN5</accession>
<dbReference type="OrthoDB" id="2063054at2"/>
<organism evidence="10 11">
    <name type="scientific">Microbacterium bovistercoris</name>
    <dbReference type="NCBI Taxonomy" id="2293570"/>
    <lineage>
        <taxon>Bacteria</taxon>
        <taxon>Bacillati</taxon>
        <taxon>Actinomycetota</taxon>
        <taxon>Actinomycetes</taxon>
        <taxon>Micrococcales</taxon>
        <taxon>Microbacteriaceae</taxon>
        <taxon>Microbacterium</taxon>
    </lineage>
</organism>
<dbReference type="CDD" id="cd06261">
    <property type="entry name" value="TM_PBP2"/>
    <property type="match status" value="1"/>
</dbReference>
<keyword evidence="4 7" id="KW-0812">Transmembrane</keyword>
<evidence type="ECO:0000313" key="11">
    <source>
        <dbReference type="Proteomes" id="UP000262172"/>
    </source>
</evidence>
<dbReference type="Pfam" id="PF00528">
    <property type="entry name" value="BPD_transp_1"/>
    <property type="match status" value="1"/>
</dbReference>
<dbReference type="PANTHER" id="PTHR43744">
    <property type="entry name" value="ABC TRANSPORTER PERMEASE PROTEIN MG189-RELATED-RELATED"/>
    <property type="match status" value="1"/>
</dbReference>
<reference evidence="10 11" key="1">
    <citation type="submission" date="2018-08" db="EMBL/GenBank/DDBJ databases">
        <title>Isolation, diversity and antifungal activity of Actinobacteria from cow dung.</title>
        <authorList>
            <person name="Ling L."/>
        </authorList>
    </citation>
    <scope>NUCLEOTIDE SEQUENCE [LARGE SCALE GENOMIC DNA]</scope>
    <source>
        <strain evidence="10 11">NEAU-LLE</strain>
    </source>
</reference>
<comment type="similarity">
    <text evidence="7">Belongs to the binding-protein-dependent transport system permease family.</text>
</comment>
<evidence type="ECO:0000256" key="7">
    <source>
        <dbReference type="RuleBase" id="RU363032"/>
    </source>
</evidence>
<dbReference type="Gene3D" id="1.10.3720.10">
    <property type="entry name" value="MetI-like"/>
    <property type="match status" value="1"/>
</dbReference>
<dbReference type="PANTHER" id="PTHR43744:SF3">
    <property type="entry name" value="LACTOSE TRANSPORT SYSTEM PERMEASE PROTEIN LACG"/>
    <property type="match status" value="1"/>
</dbReference>
<dbReference type="EMBL" id="QUAB01000048">
    <property type="protein sequence ID" value="REJ04151.1"/>
    <property type="molecule type" value="Genomic_DNA"/>
</dbReference>
<evidence type="ECO:0000256" key="3">
    <source>
        <dbReference type="ARBA" id="ARBA00022475"/>
    </source>
</evidence>
<dbReference type="GO" id="GO:0005886">
    <property type="term" value="C:plasma membrane"/>
    <property type="evidence" value="ECO:0007669"/>
    <property type="project" value="UniProtKB-SubCell"/>
</dbReference>
<keyword evidence="6 7" id="KW-0472">Membrane</keyword>